<sequence length="779" mass="83829">MSGPIAFRQLSSLRLGSLEEAVRQWAQVRDSFEDMAGRAQRDMVGAAEGAEWRGENASVTRPFIATTSRKYRFGFEQARAIHSLLQDLWSTLRESRGALESVVAEAGGRRVRVDAEGVARTMDPPHQSLAEASGAVGGAVVGLGNYGELTPEQIDALGATENGIRRALETATEAHEVAVRALREIIATDRGSFSDTAYNDGDDPQRVQTLADAETFARLAGGEGQVTAANAAAMRDLLIEHGDDPLFAQAVIDSLGMEEFLRLSQRVDDSATRLDSADVPVGDLQNRLGTAFSTAMQPPDHLASEPHGSQAWNAWLRTGEGHRYQERLEDLREAGTRQLHWQAMPFGLPDVGDERIGYDVALDLLDRAEGDLDGHLFTDVLDGMIEQERDNPMAWAGNRYTGEEGEGGLDPRNDPVDRLLGLGAERSPDAVTAWFDPGPEGDTSRLDYFLGGDPAEGEEGGRRAVRLGDPQDFAAMFEGQFPQSPGLVAAVEVAATGVLPGDPVWPDDQHSQANRNIAEHVWNSFAADRPRVADNGGQFAPMLGHIGAEYIADLQNAVNGSSDGVAVTDPEVALDIEHSGSLLWDLGQNQEAYERLTAANVSQLFGAAEIAANGDYSDDAFRNDALESVVFRGGQVAGILSDAHATALYTDRIEADAAHNARVDEIAMWVDRGLNTAIYAGMGGPAPGTASLMDALESDVVDAVRDMYHEDNSAAAQEDSENQFGRARTRYQEIAWEAVSSAFSRAEHRPDDIEAISQSLVDRAGDGYDGGTTRNFSAP</sequence>
<accession>A0ABU2LAN2</accession>
<organism evidence="2 3">
    <name type="scientific">Streptomyces boetiae</name>
    <dbReference type="NCBI Taxonomy" id="3075541"/>
    <lineage>
        <taxon>Bacteria</taxon>
        <taxon>Bacillati</taxon>
        <taxon>Actinomycetota</taxon>
        <taxon>Actinomycetes</taxon>
        <taxon>Kitasatosporales</taxon>
        <taxon>Streptomycetaceae</taxon>
        <taxon>Streptomyces</taxon>
    </lineage>
</organism>
<evidence type="ECO:0000256" key="1">
    <source>
        <dbReference type="SAM" id="MobiDB-lite"/>
    </source>
</evidence>
<evidence type="ECO:0000313" key="3">
    <source>
        <dbReference type="Proteomes" id="UP001183388"/>
    </source>
</evidence>
<gene>
    <name evidence="2" type="ORF">RM780_16915</name>
</gene>
<keyword evidence="3" id="KW-1185">Reference proteome</keyword>
<dbReference type="EMBL" id="JAVREN010000024">
    <property type="protein sequence ID" value="MDT0308628.1"/>
    <property type="molecule type" value="Genomic_DNA"/>
</dbReference>
<protein>
    <recommendedName>
        <fullName evidence="4">WXG100 family type VII secretion target</fullName>
    </recommendedName>
</protein>
<dbReference type="Proteomes" id="UP001183388">
    <property type="component" value="Unassembled WGS sequence"/>
</dbReference>
<comment type="caution">
    <text evidence="2">The sequence shown here is derived from an EMBL/GenBank/DDBJ whole genome shotgun (WGS) entry which is preliminary data.</text>
</comment>
<dbReference type="RefSeq" id="WP_311631566.1">
    <property type="nucleotide sequence ID" value="NZ_JAVREN010000024.1"/>
</dbReference>
<evidence type="ECO:0008006" key="4">
    <source>
        <dbReference type="Google" id="ProtNLM"/>
    </source>
</evidence>
<name>A0ABU2LAN2_9ACTN</name>
<evidence type="ECO:0000313" key="2">
    <source>
        <dbReference type="EMBL" id="MDT0308628.1"/>
    </source>
</evidence>
<reference evidence="3" key="1">
    <citation type="submission" date="2023-07" db="EMBL/GenBank/DDBJ databases">
        <title>30 novel species of actinomycetes from the DSMZ collection.</title>
        <authorList>
            <person name="Nouioui I."/>
        </authorList>
    </citation>
    <scope>NUCLEOTIDE SEQUENCE [LARGE SCALE GENOMIC DNA]</scope>
    <source>
        <strain evidence="3">DSM 44917</strain>
    </source>
</reference>
<proteinExistence type="predicted"/>
<feature type="region of interest" description="Disordered" evidence="1">
    <location>
        <begin position="748"/>
        <end position="779"/>
    </location>
</feature>